<keyword evidence="1" id="KW-0175">Coiled coil</keyword>
<evidence type="ECO:0000313" key="2">
    <source>
        <dbReference type="EMBL" id="EGG24909.1"/>
    </source>
</evidence>
<dbReference type="Proteomes" id="UP000007797">
    <property type="component" value="Unassembled WGS sequence"/>
</dbReference>
<dbReference type="OrthoDB" id="1938039at2759"/>
<sequence length="181" mass="20736">MSSTSEFVECGEKMLVFGARRSRVIILDCWVSLIVCISNMNRDDDDFDLYADLDKGSISTPLKVDIIEEEDSTQVVSNNNNNNKYSSCDTSSSSQEDVKKLEQLITELTSKNEQLNNTISSLTKDKENFKKVNEILMKNISCLFKTAMVESQRKDKEIETLRNQNDQLIKTNHNHNNNNKR</sequence>
<evidence type="ECO:0000313" key="3">
    <source>
        <dbReference type="Proteomes" id="UP000007797"/>
    </source>
</evidence>
<organism evidence="2 3">
    <name type="scientific">Cavenderia fasciculata</name>
    <name type="common">Slime mold</name>
    <name type="synonym">Dictyostelium fasciculatum</name>
    <dbReference type="NCBI Taxonomy" id="261658"/>
    <lineage>
        <taxon>Eukaryota</taxon>
        <taxon>Amoebozoa</taxon>
        <taxon>Evosea</taxon>
        <taxon>Eumycetozoa</taxon>
        <taxon>Dictyostelia</taxon>
        <taxon>Acytosteliales</taxon>
        <taxon>Cavenderiaceae</taxon>
        <taxon>Cavenderia</taxon>
    </lineage>
</organism>
<dbReference type="KEGG" id="dfa:DFA_03154"/>
<gene>
    <name evidence="2" type="ORF">DFA_03154</name>
</gene>
<evidence type="ECO:0000256" key="1">
    <source>
        <dbReference type="SAM" id="Coils"/>
    </source>
</evidence>
<dbReference type="RefSeq" id="XP_004362760.1">
    <property type="nucleotide sequence ID" value="XM_004362703.1"/>
</dbReference>
<feature type="coiled-coil region" evidence="1">
    <location>
        <begin position="91"/>
        <end position="178"/>
    </location>
</feature>
<reference evidence="3" key="1">
    <citation type="journal article" date="2011" name="Genome Res.">
        <title>Phylogeny-wide analysis of social amoeba genomes highlights ancient origins for complex intercellular communication.</title>
        <authorList>
            <person name="Heidel A.J."/>
            <person name="Lawal H.M."/>
            <person name="Felder M."/>
            <person name="Schilde C."/>
            <person name="Helps N.R."/>
            <person name="Tunggal B."/>
            <person name="Rivero F."/>
            <person name="John U."/>
            <person name="Schleicher M."/>
            <person name="Eichinger L."/>
            <person name="Platzer M."/>
            <person name="Noegel A.A."/>
            <person name="Schaap P."/>
            <person name="Gloeckner G."/>
        </authorList>
    </citation>
    <scope>NUCLEOTIDE SEQUENCE [LARGE SCALE GENOMIC DNA]</scope>
    <source>
        <strain evidence="3">SH3</strain>
    </source>
</reference>
<name>F4PGS5_CACFS</name>
<dbReference type="GeneID" id="14876864"/>
<protein>
    <submittedName>
        <fullName evidence="2">Uncharacterized protein</fullName>
    </submittedName>
</protein>
<dbReference type="EMBL" id="GL883006">
    <property type="protein sequence ID" value="EGG24909.1"/>
    <property type="molecule type" value="Genomic_DNA"/>
</dbReference>
<dbReference type="AlphaFoldDB" id="F4PGS5"/>
<proteinExistence type="predicted"/>
<keyword evidence="3" id="KW-1185">Reference proteome</keyword>
<accession>F4PGS5</accession>